<accession>A0A2D0ADE9</accession>
<dbReference type="STRING" id="46680.GCA_000807755_04060"/>
<dbReference type="AlphaFoldDB" id="A0A2D0ADE9"/>
<dbReference type="EMBL" id="NJBA01000006">
    <property type="protein sequence ID" value="OWP49671.1"/>
    <property type="molecule type" value="Genomic_DNA"/>
</dbReference>
<gene>
    <name evidence="2" type="ORF">CEG18_19155</name>
</gene>
<feature type="compositionally biased region" description="Acidic residues" evidence="1">
    <location>
        <begin position="72"/>
        <end position="85"/>
    </location>
</feature>
<comment type="caution">
    <text evidence="2">The sequence shown here is derived from an EMBL/GenBank/DDBJ whole genome shotgun (WGS) entry which is preliminary data.</text>
</comment>
<dbReference type="RefSeq" id="WP_088419731.1">
    <property type="nucleotide sequence ID" value="NZ_NJBA01000006.1"/>
</dbReference>
<evidence type="ECO:0000256" key="1">
    <source>
        <dbReference type="SAM" id="MobiDB-lite"/>
    </source>
</evidence>
<dbReference type="eggNOG" id="ENOG5032G0N">
    <property type="taxonomic scope" value="Bacteria"/>
</dbReference>
<sequence>MLPPIPHSLAPVTAQQDVPKPRPDVAPVTPPAPSAGNAGVELERRPDEEALREEYQRRRKRRQLADGTPEGEALEELEEVEELGDEVQPAQRKGLWIDVEV</sequence>
<feature type="compositionally biased region" description="Basic and acidic residues" evidence="1">
    <location>
        <begin position="41"/>
        <end position="56"/>
    </location>
</feature>
<name>A0A2D0ADE9_PSENT</name>
<evidence type="ECO:0000313" key="2">
    <source>
        <dbReference type="EMBL" id="OWP49671.1"/>
    </source>
</evidence>
<dbReference type="Proteomes" id="UP000198145">
    <property type="component" value="Unassembled WGS sequence"/>
</dbReference>
<reference evidence="2 3" key="1">
    <citation type="submission" date="2017-06" db="EMBL/GenBank/DDBJ databases">
        <title>Draft genome of Pseudomonas nitroreducens DF05.</title>
        <authorList>
            <person name="Iyer R."/>
        </authorList>
    </citation>
    <scope>NUCLEOTIDE SEQUENCE [LARGE SCALE GENOMIC DNA]</scope>
    <source>
        <strain evidence="2 3">DF05</strain>
    </source>
</reference>
<organism evidence="2 3">
    <name type="scientific">Pseudomonas nitroreducens</name>
    <dbReference type="NCBI Taxonomy" id="46680"/>
    <lineage>
        <taxon>Bacteria</taxon>
        <taxon>Pseudomonadati</taxon>
        <taxon>Pseudomonadota</taxon>
        <taxon>Gammaproteobacteria</taxon>
        <taxon>Pseudomonadales</taxon>
        <taxon>Pseudomonadaceae</taxon>
        <taxon>Pseudomonas</taxon>
    </lineage>
</organism>
<protein>
    <submittedName>
        <fullName evidence="2">Aspartate-semialdehyde dehydrogenase</fullName>
    </submittedName>
</protein>
<proteinExistence type="predicted"/>
<feature type="region of interest" description="Disordered" evidence="1">
    <location>
        <begin position="1"/>
        <end position="89"/>
    </location>
</feature>
<evidence type="ECO:0000313" key="3">
    <source>
        <dbReference type="Proteomes" id="UP000198145"/>
    </source>
</evidence>